<comment type="subunit">
    <text evidence="4">Heterotetramer; composed of 2 small (MOCS2A) and 2 large (MOCS2B) subunits.</text>
</comment>
<feature type="binding site" evidence="4">
    <location>
        <position position="126"/>
    </location>
    <ligand>
        <name>substrate</name>
    </ligand>
</feature>
<dbReference type="UniPathway" id="UPA00344"/>
<proteinExistence type="inferred from homology"/>
<evidence type="ECO:0000313" key="6">
    <source>
        <dbReference type="Proteomes" id="UP000193648"/>
    </source>
</evidence>
<dbReference type="STRING" id="64571.A0A1Y2H3Y7"/>
<dbReference type="Gene3D" id="3.90.1170.40">
    <property type="entry name" value="Molybdopterin biosynthesis MoaE subunit"/>
    <property type="match status" value="1"/>
</dbReference>
<evidence type="ECO:0000256" key="3">
    <source>
        <dbReference type="ARBA" id="ARBA00023150"/>
    </source>
</evidence>
<protein>
    <recommendedName>
        <fullName evidence="4">Molybdopterin synthase catalytic subunit</fullName>
        <ecNumber evidence="4">2.8.1.12</ecNumber>
    </recommendedName>
    <alternativeName>
        <fullName evidence="4">Molybdenum cofactor synthesis protein 2 large subunit</fullName>
    </alternativeName>
    <alternativeName>
        <fullName evidence="4">Molybdenum cofactor synthesis protein 2B</fullName>
        <shortName evidence="4">MOCS2B</shortName>
    </alternativeName>
</protein>
<dbReference type="GO" id="GO:0006777">
    <property type="term" value="P:Mo-molybdopterin cofactor biosynthetic process"/>
    <property type="evidence" value="ECO:0007669"/>
    <property type="project" value="UniProtKB-UniRule"/>
</dbReference>
<dbReference type="GO" id="GO:1990140">
    <property type="term" value="C:molybdopterin synthase complex"/>
    <property type="evidence" value="ECO:0007669"/>
    <property type="project" value="UniProtKB-UniRule"/>
</dbReference>
<comment type="caution">
    <text evidence="5">The sequence shown here is derived from an EMBL/GenBank/DDBJ whole genome shotgun (WGS) entry which is preliminary data.</text>
</comment>
<dbReference type="Proteomes" id="UP000193648">
    <property type="component" value="Unassembled WGS sequence"/>
</dbReference>
<name>A0A1Y2H3Y7_9FUNG</name>
<reference evidence="5 6" key="1">
    <citation type="submission" date="2016-07" db="EMBL/GenBank/DDBJ databases">
        <title>Pervasive Adenine N6-methylation of Active Genes in Fungi.</title>
        <authorList>
            <consortium name="DOE Joint Genome Institute"/>
            <person name="Mondo S.J."/>
            <person name="Dannebaum R.O."/>
            <person name="Kuo R.C."/>
            <person name="Labutti K."/>
            <person name="Haridas S."/>
            <person name="Kuo A."/>
            <person name="Salamov A."/>
            <person name="Ahrendt S.R."/>
            <person name="Lipzen A."/>
            <person name="Sullivan W."/>
            <person name="Andreopoulos W.B."/>
            <person name="Clum A."/>
            <person name="Lindquist E."/>
            <person name="Daum C."/>
            <person name="Ramamoorthy G.K."/>
            <person name="Gryganskyi A."/>
            <person name="Culley D."/>
            <person name="Magnuson J.K."/>
            <person name="James T.Y."/>
            <person name="O'Malley M.A."/>
            <person name="Stajich J.E."/>
            <person name="Spatafora J.W."/>
            <person name="Visel A."/>
            <person name="Grigoriev I.V."/>
        </authorList>
    </citation>
    <scope>NUCLEOTIDE SEQUENCE [LARGE SCALE GENOMIC DNA]</scope>
    <source>
        <strain evidence="5 6">NRRL 3116</strain>
    </source>
</reference>
<dbReference type="InterPro" id="IPR003448">
    <property type="entry name" value="Mopterin_biosynth_MoaE"/>
</dbReference>
<dbReference type="RefSeq" id="XP_021886374.1">
    <property type="nucleotide sequence ID" value="XM_022021232.1"/>
</dbReference>
<organism evidence="5 6">
    <name type="scientific">Lobosporangium transversale</name>
    <dbReference type="NCBI Taxonomy" id="64571"/>
    <lineage>
        <taxon>Eukaryota</taxon>
        <taxon>Fungi</taxon>
        <taxon>Fungi incertae sedis</taxon>
        <taxon>Mucoromycota</taxon>
        <taxon>Mortierellomycotina</taxon>
        <taxon>Mortierellomycetes</taxon>
        <taxon>Mortierellales</taxon>
        <taxon>Mortierellaceae</taxon>
        <taxon>Lobosporangium</taxon>
    </lineage>
</organism>
<comment type="similarity">
    <text evidence="4">Belongs to the MoaE family. MOCS2B subfamily.</text>
</comment>
<evidence type="ECO:0000256" key="2">
    <source>
        <dbReference type="ARBA" id="ARBA00022679"/>
    </source>
</evidence>
<comment type="catalytic activity">
    <reaction evidence="4">
        <text>2 [molybdopterin-synthase sulfur-carrier protein]-C-terminal-Gly-aminoethanethioate + cyclic pyranopterin phosphate + H2O = molybdopterin + 2 [molybdopterin-synthase sulfur-carrier protein]-C-terminal Gly-Gly + 2 H(+)</text>
        <dbReference type="Rhea" id="RHEA:26333"/>
        <dbReference type="Rhea" id="RHEA-COMP:12202"/>
        <dbReference type="Rhea" id="RHEA-COMP:19907"/>
        <dbReference type="ChEBI" id="CHEBI:15377"/>
        <dbReference type="ChEBI" id="CHEBI:15378"/>
        <dbReference type="ChEBI" id="CHEBI:58698"/>
        <dbReference type="ChEBI" id="CHEBI:59648"/>
        <dbReference type="ChEBI" id="CHEBI:90778"/>
        <dbReference type="ChEBI" id="CHEBI:232372"/>
        <dbReference type="EC" id="2.8.1.12"/>
    </reaction>
</comment>
<dbReference type="EC" id="2.8.1.12" evidence="4"/>
<accession>A0A1Y2H3Y7</accession>
<dbReference type="AlphaFoldDB" id="A0A1Y2H3Y7"/>
<dbReference type="SUPFAM" id="SSF54690">
    <property type="entry name" value="Molybdopterin synthase subunit MoaE"/>
    <property type="match status" value="1"/>
</dbReference>
<dbReference type="Pfam" id="PF02391">
    <property type="entry name" value="MoaE"/>
    <property type="match status" value="1"/>
</dbReference>
<dbReference type="GeneID" id="33563076"/>
<dbReference type="OrthoDB" id="5531344at2759"/>
<dbReference type="InterPro" id="IPR036563">
    <property type="entry name" value="MoaE_sf"/>
</dbReference>
<keyword evidence="2 4" id="KW-0808">Transferase</keyword>
<sequence length="161" mass="17681">MSHSTQTTHKDIVKITADTISLDEIAQSVHDPKAGAISTFSGTTRDNFEDREVKTLSYEAYIPMAEKAMQSLITTARSKWDDLIHVAIVHKIGDCPVGETSVVIAVSSGHRKQGLEAVHWLIDELKVQVPIWKKEVYVGHDAQTGAEIDGGAVWKANDTMI</sequence>
<dbReference type="InParanoid" id="A0A1Y2H3Y7"/>
<evidence type="ECO:0000313" key="5">
    <source>
        <dbReference type="EMBL" id="ORZ28701.1"/>
    </source>
</evidence>
<gene>
    <name evidence="5" type="ORF">BCR41DRAFT_316146</name>
</gene>
<feature type="binding site" evidence="4">
    <location>
        <begin position="133"/>
        <end position="135"/>
    </location>
    <ligand>
        <name>substrate</name>
    </ligand>
</feature>
<keyword evidence="1 4" id="KW-0963">Cytoplasm</keyword>
<comment type="pathway">
    <text evidence="4">Cofactor biosynthesis; molybdopterin biosynthesis.</text>
</comment>
<comment type="subcellular location">
    <subcellularLocation>
        <location evidence="4">Cytoplasm</location>
    </subcellularLocation>
</comment>
<keyword evidence="6" id="KW-1185">Reference proteome</keyword>
<dbReference type="CDD" id="cd00756">
    <property type="entry name" value="MoaE"/>
    <property type="match status" value="1"/>
</dbReference>
<dbReference type="GO" id="GO:0030366">
    <property type="term" value="F:molybdopterin synthase activity"/>
    <property type="evidence" value="ECO:0007669"/>
    <property type="project" value="UniProtKB-UniRule"/>
</dbReference>
<keyword evidence="3 4" id="KW-0501">Molybdenum cofactor biosynthesis</keyword>
<comment type="function">
    <text evidence="4">Catalytic subunit of the molybdopterin synthase complex, a complex that catalyzes the conversion of precursor Z into molybdopterin. Acts by mediating the incorporation of 2 sulfur atoms from thiocarboxylated MOCS2A into precursor Z to generate a dithiolene group.</text>
</comment>
<evidence type="ECO:0000256" key="4">
    <source>
        <dbReference type="HAMAP-Rule" id="MF_03052"/>
    </source>
</evidence>
<dbReference type="HAMAP" id="MF_03052">
    <property type="entry name" value="MOC2B"/>
    <property type="match status" value="1"/>
</dbReference>
<dbReference type="FunFam" id="3.90.1170.40:FF:000002">
    <property type="entry name" value="Molybdopterin synthase catalytic subunit"/>
    <property type="match status" value="1"/>
</dbReference>
<evidence type="ECO:0000256" key="1">
    <source>
        <dbReference type="ARBA" id="ARBA00022490"/>
    </source>
</evidence>
<dbReference type="InterPro" id="IPR028888">
    <property type="entry name" value="MOCS2B_euk"/>
</dbReference>
<dbReference type="EMBL" id="MCFF01000001">
    <property type="protein sequence ID" value="ORZ28701.1"/>
    <property type="molecule type" value="Genomic_DNA"/>
</dbReference>
<dbReference type="PANTHER" id="PTHR23404">
    <property type="entry name" value="MOLYBDOPTERIN SYNTHASE RELATED"/>
    <property type="match status" value="1"/>
</dbReference>
<feature type="binding site" evidence="4">
    <location>
        <begin position="110"/>
        <end position="111"/>
    </location>
    <ligand>
        <name>substrate</name>
    </ligand>
</feature>